<dbReference type="Proteomes" id="UP000772434">
    <property type="component" value="Unassembled WGS sequence"/>
</dbReference>
<name>A0A9P5UDJ0_9AGAR</name>
<dbReference type="EMBL" id="JADNRY010000010">
    <property type="protein sequence ID" value="KAF9075212.1"/>
    <property type="molecule type" value="Genomic_DNA"/>
</dbReference>
<evidence type="ECO:0000313" key="2">
    <source>
        <dbReference type="EMBL" id="KAF9075212.1"/>
    </source>
</evidence>
<dbReference type="InterPro" id="IPR048339">
    <property type="entry name" value="Mediator_Med16_C"/>
</dbReference>
<organism evidence="2 3">
    <name type="scientific">Rhodocollybia butyracea</name>
    <dbReference type="NCBI Taxonomy" id="206335"/>
    <lineage>
        <taxon>Eukaryota</taxon>
        <taxon>Fungi</taxon>
        <taxon>Dikarya</taxon>
        <taxon>Basidiomycota</taxon>
        <taxon>Agaricomycotina</taxon>
        <taxon>Agaricomycetes</taxon>
        <taxon>Agaricomycetidae</taxon>
        <taxon>Agaricales</taxon>
        <taxon>Marasmiineae</taxon>
        <taxon>Omphalotaceae</taxon>
        <taxon>Rhodocollybia</taxon>
    </lineage>
</organism>
<proteinExistence type="predicted"/>
<keyword evidence="3" id="KW-1185">Reference proteome</keyword>
<sequence length="866" mass="95921">MLNEAKATVGTPSKTKPKEDLTWNCGWWDFYPLSEYPRRPVEWSNSSIIFTGHALQPLILARHFSSSKQFTMLSPAPLMSNPNNYEPPTIITCSPDNRWLFSFFPGRGQDGLCCLWQRGMELDNWSVKEWWTFASGAGVVAASWLGGPREWAIDPSTGVPTRLPSRGPPTPVSSPTLLFVTQDHRLVVCYLRFYVPTIKMFSCSLRQPSVASERQPDNSQNALDEVGSVKICINAAIGTSFGESSIFIAMRSQVFPLPSSSPPDPFPLDLSLSLDIEPEQTETYSTSQEDLSEDSTIEIAEAHLLFDGMVMGVGSRIHPPIENAPGRLRGLTFVCKPPTSESPTSTLNLIATFIDFGDYVSLPSSIIKCYPFSKLKSSAGEQVSWTIHPEVKRDFESGILAHVAQSQPVSGERGLYVSIYDTSGTQPRQTSKPTEVAVGTLKVLKIPDLSDDETWEGSPILSPVHRIGREVPVGAVVSPGGNLLCTIFPSPWSSQMAVQKLPRRKVDATETSIPPLALSFVAARLSNRSSDDLTHALSQPSMPLNEVSEVLYHVFVLLDRHTPGDFASQLGLTIESYRSRALQTSSSGEKGRVNANWRTAHDMVSLVACNAIFNDCRDEEEYQTDLIWQLIDLSSWIMCLLEKLVKECILSSDFTDPQSSRDGSNPDSPNKPSRILTSPVFLHLVHPTALQNLRTSLGHIKQFQAYLAKLTPRTENAQLSRDILLDLVECSGIDIQGLDAILEKLSKSVQEFSAMASCQPLPSMQIPLKETVNLMSKTPALDKARLFVKSFEMVDGQPHMPFDRLQKDKNKDVVSKGLLLHRSQGMNCLRCGGQTEYGKDLMSPRLIVLWEKSWARRCVCGGSWTR</sequence>
<accession>A0A9P5UDJ0</accession>
<feature type="domain" description="Mediator complex subunit 16 C-terminal" evidence="1">
    <location>
        <begin position="805"/>
        <end position="865"/>
    </location>
</feature>
<dbReference type="OrthoDB" id="2535907at2759"/>
<reference evidence="2" key="1">
    <citation type="submission" date="2020-11" db="EMBL/GenBank/DDBJ databases">
        <authorList>
            <consortium name="DOE Joint Genome Institute"/>
            <person name="Ahrendt S."/>
            <person name="Riley R."/>
            <person name="Andreopoulos W."/>
            <person name="Labutti K."/>
            <person name="Pangilinan J."/>
            <person name="Ruiz-Duenas F.J."/>
            <person name="Barrasa J.M."/>
            <person name="Sanchez-Garcia M."/>
            <person name="Camarero S."/>
            <person name="Miyauchi S."/>
            <person name="Serrano A."/>
            <person name="Linde D."/>
            <person name="Babiker R."/>
            <person name="Drula E."/>
            <person name="Ayuso-Fernandez I."/>
            <person name="Pacheco R."/>
            <person name="Padilla G."/>
            <person name="Ferreira P."/>
            <person name="Barriuso J."/>
            <person name="Kellner H."/>
            <person name="Castanera R."/>
            <person name="Alfaro M."/>
            <person name="Ramirez L."/>
            <person name="Pisabarro A.G."/>
            <person name="Kuo A."/>
            <person name="Tritt A."/>
            <person name="Lipzen A."/>
            <person name="He G."/>
            <person name="Yan M."/>
            <person name="Ng V."/>
            <person name="Cullen D."/>
            <person name="Martin F."/>
            <person name="Rosso M.-N."/>
            <person name="Henrissat B."/>
            <person name="Hibbett D."/>
            <person name="Martinez A.T."/>
            <person name="Grigoriev I.V."/>
        </authorList>
    </citation>
    <scope>NUCLEOTIDE SEQUENCE</scope>
    <source>
        <strain evidence="2">AH 40177</strain>
    </source>
</reference>
<comment type="caution">
    <text evidence="2">The sequence shown here is derived from an EMBL/GenBank/DDBJ whole genome shotgun (WGS) entry which is preliminary data.</text>
</comment>
<evidence type="ECO:0000313" key="3">
    <source>
        <dbReference type="Proteomes" id="UP000772434"/>
    </source>
</evidence>
<gene>
    <name evidence="2" type="ORF">BDP27DRAFT_1315692</name>
</gene>
<protein>
    <recommendedName>
        <fullName evidence="1">Mediator complex subunit 16 C-terminal domain-containing protein</fullName>
    </recommendedName>
</protein>
<feature type="non-terminal residue" evidence="2">
    <location>
        <position position="1"/>
    </location>
</feature>
<dbReference type="Pfam" id="PF20719">
    <property type="entry name" value="Med16_C"/>
    <property type="match status" value="1"/>
</dbReference>
<evidence type="ECO:0000259" key="1">
    <source>
        <dbReference type="Pfam" id="PF20719"/>
    </source>
</evidence>
<dbReference type="AlphaFoldDB" id="A0A9P5UDJ0"/>